<dbReference type="EMBL" id="JAALFE010000009">
    <property type="protein sequence ID" value="NGQ91309.1"/>
    <property type="molecule type" value="Genomic_DNA"/>
</dbReference>
<proteinExistence type="predicted"/>
<reference evidence="1 2" key="1">
    <citation type="submission" date="2020-02" db="EMBL/GenBank/DDBJ databases">
        <title>Rhodobacter translucens sp. nov., a novel bacterium isolated from activated sludge.</title>
        <authorList>
            <person name="Liu J."/>
        </authorList>
    </citation>
    <scope>NUCLEOTIDE SEQUENCE [LARGE SCALE GENOMIC DNA]</scope>
    <source>
        <strain evidence="1 2">HX-7-19</strain>
    </source>
</reference>
<name>A0A6M1TMT4_9RHOB</name>
<dbReference type="RefSeq" id="WP_165049715.1">
    <property type="nucleotide sequence ID" value="NZ_JAALFE010000009.1"/>
</dbReference>
<dbReference type="Proteomes" id="UP000474758">
    <property type="component" value="Unassembled WGS sequence"/>
</dbReference>
<gene>
    <name evidence="1" type="ORF">G5V65_10405</name>
</gene>
<organism evidence="1 2">
    <name type="scientific">Paragemmobacter kunshanensis</name>
    <dbReference type="NCBI Taxonomy" id="2583234"/>
    <lineage>
        <taxon>Bacteria</taxon>
        <taxon>Pseudomonadati</taxon>
        <taxon>Pseudomonadota</taxon>
        <taxon>Alphaproteobacteria</taxon>
        <taxon>Rhodobacterales</taxon>
        <taxon>Paracoccaceae</taxon>
        <taxon>Paragemmobacter</taxon>
    </lineage>
</organism>
<sequence>MILTVLSWVRAPPSVPSAVTVDLTEEHPFLMANGKRYRDLYPLSGTEAKNARSNYGTAPFDFPSAQSCLNGNLPEGAPPTHHEFAWDKLLTVGAVEVCLARVMHRFSEVEEAVAWLEAQGLARQSGTEPIASDDGAVFFMWNPAANGGPHALWNAMSERERSIRLSFVVTMSFCSDSPVCSRLEASTIGVRSFAFDVGFNTVYHK</sequence>
<dbReference type="AlphaFoldDB" id="A0A6M1TMT4"/>
<protein>
    <submittedName>
        <fullName evidence="1">Uncharacterized protein</fullName>
    </submittedName>
</protein>
<comment type="caution">
    <text evidence="1">The sequence shown here is derived from an EMBL/GenBank/DDBJ whole genome shotgun (WGS) entry which is preliminary data.</text>
</comment>
<evidence type="ECO:0000313" key="1">
    <source>
        <dbReference type="EMBL" id="NGQ91309.1"/>
    </source>
</evidence>
<evidence type="ECO:0000313" key="2">
    <source>
        <dbReference type="Proteomes" id="UP000474758"/>
    </source>
</evidence>
<keyword evidence="2" id="KW-1185">Reference proteome</keyword>
<accession>A0A6M1TMT4</accession>